<protein>
    <recommendedName>
        <fullName evidence="3">Alpha-2-macroglobulin domain-containing protein</fullName>
    </recommendedName>
</protein>
<dbReference type="GO" id="GO:0004866">
    <property type="term" value="F:endopeptidase inhibitor activity"/>
    <property type="evidence" value="ECO:0007669"/>
    <property type="project" value="InterPro"/>
</dbReference>
<dbReference type="InterPro" id="IPR041246">
    <property type="entry name" value="Bact_MG10"/>
</dbReference>
<dbReference type="Pfam" id="PF17973">
    <property type="entry name" value="bMG10"/>
    <property type="match status" value="1"/>
</dbReference>
<keyword evidence="5" id="KW-1185">Reference proteome</keyword>
<keyword evidence="1" id="KW-0175">Coiled coil</keyword>
<dbReference type="Gene3D" id="2.170.130.10">
    <property type="entry name" value="TonB-dependent receptor, plug domain"/>
    <property type="match status" value="1"/>
</dbReference>
<dbReference type="InterPro" id="IPR008930">
    <property type="entry name" value="Terpenoid_cyclase/PrenylTrfase"/>
</dbReference>
<sequence>MTKQLILAFVLLLCTFCCAAQTKVEQSRTGSPYTYIFRISDKEAKAMYEQSTAVVGPSYFHTPVDSFATNANYSGQLPYGHYLYVHSSEAELVYSLQTVAPVAVKLLQVKPALAILVHDSLGNTLPDAAVQVNGKKAAFDVKTKTYRLRHNPKKGLVAVNWNGSMLYQTFEQEELYYRRGFISKVTHFAPIYYIWRPFYDVYKSVRWLQPQGWVRRVFAVFDPQYRRSGNGEKYRGYLVTNKPMYQPGDTVMYKAFVVDKNGKPVHGKAQLKLYGYNVSTKTIAEVAPYKAGAYEGFFILHDSLKLSLDRQYSISLYKVGKQEEEYLSGSFRYEDYELNENEYTLALEREEHQTGQANSVKVRGTNANGLNILDARVELVVTTSRVLQSKQSQVFVPDTLWRHRQPLDAVGETNIILPDSIFPEASINYQVQATFLNSVNERTQKSQNAMYNHTSGSLKITLLQDSLLVQYLEGSTLKTKDAALTAYNAAYDAITTQQLSLPARVPLNPYASGYEVEAGDLFDDVDLEQEEAQLNLQTLRTTDSLYVAVQNPRKLPYWYFVYRGDKLVARGEGKEESFTLRQKANGTKPYFVAVQYVWASAVHKKEETLPLRKHQLTIDLQTPQVVYPGQEANLKIAVTDNEGNPVEKVDLTAYAITSKFKEPNTPNLPSWDKYKLQKPVRRVRAGEDNLKGKKPLDWTYWSQRMGLDSIAYYHFLYPKTGLFTEYAFNADSITQVSPFVVDSGRVVPVHVIYQDEVPVYFSKTDALNAYAFAADSGYHTLKLRTADKLITLDSLYLQHKKRLVVSADITAATNTFAQPANKLALTSDEQRRLFRYLFFVEKAYDEPTSYLKQDSRIQLLESNPRQTYYYQRGEQRLMVGPFSPDWMQYVRLNSFRTNFMMEPGYSYRFEPSLLKMREQPLPLNLEILPSWNKSDHNAVLLHQQVLTEHKISEVWEATQHQYYLNKVYEQNRKYAIAAGKGRIGWQLDDEIAPRVKFVFLHPPGKPDSLQVYAPENSVLYSLKPARYTLTLAFANGYFAATDVAVKPNGQVQLYFGSADVKRASPESEYLRQLVENKVDSLRKTAKQTAKELQQQLQTANATTYTYTNGLEQFTHAISGVVTDKESGEPLPGVTVVVKGSNVGTSTDERGYYKLYVPAQGTLSFQFIGYTTLEEKIHRQSRINVALPADMKQLQEVVVTGYGVQQSRHTVANSVATSLQGTAAGVQIRGVSSISMKAEDAKPLIIVDGVPYSGSQGDIAGITSTKVLKGEEATALYGAVARAGVIIITTAKGNLTADAPLDANLDQPTQANAIRNNFSDYAIWQPRLVTNKQGEVSFTAKFPDDITSWNTYVLAMDHRRNSGIYSTNIKSFKAMMATLHLPRFLVEGDKAYVVGKALNYLPDSATVTTRFEIGGNKAKEATGTLTRSLTDTLMITAPALAPDSVEVLYSLQQQGGMADGERRYVSIFPKGVEETVGQFLPLYADTAFTLNFDPALGPVTLRTQSDLLEVMLDEIDHLHKYEYWCSEQAASKLMALLLEQRIRKQLGQEFEHGRMVKKLVRHLEKTQLHNGAWTWWEQGPAYTWITSHASQALLMARQEGFEPKYKEEQLKDYLVYVLEGNHTFEKLTALETLHQLKAEVDYPRYLNELSKQKRLSLEERLRLILLQQQHHLPVQLDTLQKYKQRTMLGGLYWGDKKRSLFNNNISNTLLAYKILRNQGNHERELAQIRAYLLSERGSGHWRNTYESARVLETLLPDLLQASAEEPALAANKLSFSGAVSFEAKSHRTDTTFVASAPLAVEKQGKLPVFFTAYQTTWNSEPKAVAKDFVVRTSLKGIKESAPLKAGVPVEMLVEVEVRADAEYVMVEVPIPASCSYGEKTGRGAYEVHREYRRNKVSIFCDKLPKGKYTYTIKLLPRYSGVYTINPAKAALMYFPTFFGRTGLKQVKVE</sequence>
<dbReference type="EMBL" id="VFRQ01000014">
    <property type="protein sequence ID" value="TPE42150.1"/>
    <property type="molecule type" value="Genomic_DNA"/>
</dbReference>
<dbReference type="Gene3D" id="1.50.10.20">
    <property type="match status" value="1"/>
</dbReference>
<gene>
    <name evidence="4" type="ORF">FJM65_18895</name>
</gene>
<name>A0A501W1I3_9BACT</name>
<dbReference type="InterPro" id="IPR001599">
    <property type="entry name" value="Macroglobln_a2"/>
</dbReference>
<organism evidence="4 5">
    <name type="scientific">Pontibacter mangrovi</name>
    <dbReference type="NCBI Taxonomy" id="2589816"/>
    <lineage>
        <taxon>Bacteria</taxon>
        <taxon>Pseudomonadati</taxon>
        <taxon>Bacteroidota</taxon>
        <taxon>Cytophagia</taxon>
        <taxon>Cytophagales</taxon>
        <taxon>Hymenobacteraceae</taxon>
        <taxon>Pontibacter</taxon>
    </lineage>
</organism>
<dbReference type="Proteomes" id="UP000316727">
    <property type="component" value="Unassembled WGS sequence"/>
</dbReference>
<dbReference type="InterPro" id="IPR051802">
    <property type="entry name" value="YfhM-like"/>
</dbReference>
<evidence type="ECO:0000256" key="2">
    <source>
        <dbReference type="SAM" id="SignalP"/>
    </source>
</evidence>
<reference evidence="4 5" key="1">
    <citation type="submission" date="2019-06" db="EMBL/GenBank/DDBJ databases">
        <title>A novel bacterium of genus Pontibacter, isolated from marine sediment.</title>
        <authorList>
            <person name="Huang H."/>
            <person name="Mo K."/>
            <person name="Hu Y."/>
        </authorList>
    </citation>
    <scope>NUCLEOTIDE SEQUENCE [LARGE SCALE GENOMIC DNA]</scope>
    <source>
        <strain evidence="4 5">HB172049</strain>
    </source>
</reference>
<dbReference type="OrthoDB" id="9767116at2"/>
<evidence type="ECO:0000259" key="3">
    <source>
        <dbReference type="SMART" id="SM01360"/>
    </source>
</evidence>
<dbReference type="SUPFAM" id="SSF48239">
    <property type="entry name" value="Terpenoid cyclases/Protein prenyltransferases"/>
    <property type="match status" value="1"/>
</dbReference>
<dbReference type="InterPro" id="IPR008969">
    <property type="entry name" value="CarboxyPept-like_regulatory"/>
</dbReference>
<comment type="caution">
    <text evidence="4">The sequence shown here is derived from an EMBL/GenBank/DDBJ whole genome shotgun (WGS) entry which is preliminary data.</text>
</comment>
<dbReference type="Gene3D" id="2.60.40.1930">
    <property type="match status" value="1"/>
</dbReference>
<dbReference type="RefSeq" id="WP_140623645.1">
    <property type="nucleotide sequence ID" value="NZ_VFRQ01000014.1"/>
</dbReference>
<dbReference type="PANTHER" id="PTHR40094">
    <property type="entry name" value="ALPHA-2-MACROGLOBULIN HOMOLOG"/>
    <property type="match status" value="1"/>
</dbReference>
<dbReference type="Pfam" id="PF13715">
    <property type="entry name" value="CarbopepD_reg_2"/>
    <property type="match status" value="1"/>
</dbReference>
<evidence type="ECO:0000313" key="5">
    <source>
        <dbReference type="Proteomes" id="UP000316727"/>
    </source>
</evidence>
<feature type="signal peptide" evidence="2">
    <location>
        <begin position="1"/>
        <end position="19"/>
    </location>
</feature>
<feature type="domain" description="Alpha-2-macroglobulin" evidence="3">
    <location>
        <begin position="1320"/>
        <end position="1410"/>
    </location>
</feature>
<dbReference type="Gene3D" id="2.60.40.1120">
    <property type="entry name" value="Carboxypeptidase-like, regulatory domain"/>
    <property type="match status" value="1"/>
</dbReference>
<dbReference type="SUPFAM" id="SSF49464">
    <property type="entry name" value="Carboxypeptidase regulatory domain-like"/>
    <property type="match status" value="1"/>
</dbReference>
<feature type="chain" id="PRO_5021284776" description="Alpha-2-macroglobulin domain-containing protein" evidence="2">
    <location>
        <begin position="20"/>
        <end position="1948"/>
    </location>
</feature>
<accession>A0A501W1I3</accession>
<dbReference type="InterPro" id="IPR037066">
    <property type="entry name" value="Plug_dom_sf"/>
</dbReference>
<dbReference type="PANTHER" id="PTHR40094:SF1">
    <property type="entry name" value="UBIQUITIN DOMAIN-CONTAINING PROTEIN"/>
    <property type="match status" value="1"/>
</dbReference>
<evidence type="ECO:0000313" key="4">
    <source>
        <dbReference type="EMBL" id="TPE42150.1"/>
    </source>
</evidence>
<keyword evidence="2" id="KW-0732">Signal</keyword>
<evidence type="ECO:0000256" key="1">
    <source>
        <dbReference type="SAM" id="Coils"/>
    </source>
</evidence>
<dbReference type="Pfam" id="PF00207">
    <property type="entry name" value="A2M"/>
    <property type="match status" value="1"/>
</dbReference>
<dbReference type="SMART" id="SM01360">
    <property type="entry name" value="A2M"/>
    <property type="match status" value="1"/>
</dbReference>
<proteinExistence type="predicted"/>
<dbReference type="Gene3D" id="2.20.130.20">
    <property type="match status" value="1"/>
</dbReference>
<feature type="coiled-coil region" evidence="1">
    <location>
        <begin position="1071"/>
        <end position="1102"/>
    </location>
</feature>
<dbReference type="SUPFAM" id="SSF56935">
    <property type="entry name" value="Porins"/>
    <property type="match status" value="1"/>
</dbReference>